<accession>A0ABQ2IX22</accession>
<proteinExistence type="predicted"/>
<dbReference type="Proteomes" id="UP000597656">
    <property type="component" value="Unassembled WGS sequence"/>
</dbReference>
<evidence type="ECO:0000313" key="1">
    <source>
        <dbReference type="EMBL" id="GGN29828.1"/>
    </source>
</evidence>
<keyword evidence="2" id="KW-1185">Reference proteome</keyword>
<evidence type="ECO:0000313" key="2">
    <source>
        <dbReference type="Proteomes" id="UP000597656"/>
    </source>
</evidence>
<organism evidence="1 2">
    <name type="scientific">Lentzea pudingi</name>
    <dbReference type="NCBI Taxonomy" id="1789439"/>
    <lineage>
        <taxon>Bacteria</taxon>
        <taxon>Bacillati</taxon>
        <taxon>Actinomycetota</taxon>
        <taxon>Actinomycetes</taxon>
        <taxon>Pseudonocardiales</taxon>
        <taxon>Pseudonocardiaceae</taxon>
        <taxon>Lentzea</taxon>
    </lineage>
</organism>
<comment type="caution">
    <text evidence="1">The sequence shown here is derived from an EMBL/GenBank/DDBJ whole genome shotgun (WGS) entry which is preliminary data.</text>
</comment>
<reference evidence="2" key="1">
    <citation type="journal article" date="2019" name="Int. J. Syst. Evol. Microbiol.">
        <title>The Global Catalogue of Microorganisms (GCM) 10K type strain sequencing project: providing services to taxonomists for standard genome sequencing and annotation.</title>
        <authorList>
            <consortium name="The Broad Institute Genomics Platform"/>
            <consortium name="The Broad Institute Genome Sequencing Center for Infectious Disease"/>
            <person name="Wu L."/>
            <person name="Ma J."/>
        </authorList>
    </citation>
    <scope>NUCLEOTIDE SEQUENCE [LARGE SCALE GENOMIC DNA]</scope>
    <source>
        <strain evidence="2">CGMCC 4.7319</strain>
    </source>
</reference>
<protein>
    <submittedName>
        <fullName evidence="1">Uncharacterized protein</fullName>
    </submittedName>
</protein>
<dbReference type="EMBL" id="BMNC01000033">
    <property type="protein sequence ID" value="GGN29828.1"/>
    <property type="molecule type" value="Genomic_DNA"/>
</dbReference>
<dbReference type="RefSeq" id="WP_189160705.1">
    <property type="nucleotide sequence ID" value="NZ_BMNC01000033.1"/>
</dbReference>
<name>A0ABQ2IX22_9PSEU</name>
<sequence>MEHEVPALQGYGASHQLGRFISQVTPAVSKTLLRQPPLCPTQQTVLINDLSRDVIVPTDQAGNARTCR</sequence>
<gene>
    <name evidence="1" type="ORF">GCM10011609_87120</name>
</gene>